<accession>A0A4Q7NWE3</accession>
<dbReference type="PROSITE" id="PS51257">
    <property type="entry name" value="PROKAR_LIPOPROTEIN"/>
    <property type="match status" value="1"/>
</dbReference>
<evidence type="ECO:0008006" key="3">
    <source>
        <dbReference type="Google" id="ProtNLM"/>
    </source>
</evidence>
<protein>
    <recommendedName>
        <fullName evidence="3">Septum formation inhibitor Maf</fullName>
    </recommendedName>
</protein>
<dbReference type="AlphaFoldDB" id="A0A4Q7NWE3"/>
<gene>
    <name evidence="1" type="ORF">EV197_3252</name>
</gene>
<evidence type="ECO:0000313" key="1">
    <source>
        <dbReference type="EMBL" id="RZS90722.1"/>
    </source>
</evidence>
<evidence type="ECO:0000313" key="2">
    <source>
        <dbReference type="Proteomes" id="UP000292262"/>
    </source>
</evidence>
<reference evidence="1 2" key="1">
    <citation type="submission" date="2019-02" db="EMBL/GenBank/DDBJ databases">
        <title>Genomic Encyclopedia of Type Strains, Phase IV (KMG-IV): sequencing the most valuable type-strain genomes for metagenomic binning, comparative biology and taxonomic classification.</title>
        <authorList>
            <person name="Goeker M."/>
        </authorList>
    </citation>
    <scope>NUCLEOTIDE SEQUENCE [LARGE SCALE GENOMIC DNA]</scope>
    <source>
        <strain evidence="1 2">DSM 17196</strain>
    </source>
</reference>
<dbReference type="RefSeq" id="WP_130287760.1">
    <property type="nucleotide sequence ID" value="NZ_SGXE01000006.1"/>
</dbReference>
<proteinExistence type="predicted"/>
<name>A0A4Q7NWE3_9FLAO</name>
<organism evidence="1 2">
    <name type="scientific">Aquimarina brevivitae</name>
    <dbReference type="NCBI Taxonomy" id="323412"/>
    <lineage>
        <taxon>Bacteria</taxon>
        <taxon>Pseudomonadati</taxon>
        <taxon>Bacteroidota</taxon>
        <taxon>Flavobacteriia</taxon>
        <taxon>Flavobacteriales</taxon>
        <taxon>Flavobacteriaceae</taxon>
        <taxon>Aquimarina</taxon>
    </lineage>
</organism>
<dbReference type="Proteomes" id="UP000292262">
    <property type="component" value="Unassembled WGS sequence"/>
</dbReference>
<dbReference type="EMBL" id="SGXE01000006">
    <property type="protein sequence ID" value="RZS90722.1"/>
    <property type="molecule type" value="Genomic_DNA"/>
</dbReference>
<comment type="caution">
    <text evidence="1">The sequence shown here is derived from an EMBL/GenBank/DDBJ whole genome shotgun (WGS) entry which is preliminary data.</text>
</comment>
<dbReference type="OrthoDB" id="5496093at2"/>
<keyword evidence="2" id="KW-1185">Reference proteome</keyword>
<sequence length="320" mass="36299">MKQITSVVLTIFLINSIIGCNPSNTTSNTNTDSQEVSVVEKTKESPSQAKTYQPTSAFKKYWYSGAAEITSYDLRQARYGEIREGKAVLIFVTEDFLPKVQVKANQRSGNTIPVLKLNATKNFNTGIYPYSIMQSTFYPIQNNQHAIKVSSSIQEWCGQVYAQLNTRDQFEVTSHSYFEGEADQKFSLDTNVLENELWTKIRIAPNSLPEGTLQVIPSLAYTRLKHKQIKAYEATATITRKDSVSIYTLDYPELKRTLAISYSTQFPHTIEGWTETIISGFGNNATTLTSTATKLKRIKSPYWTKNSNKDEYLRNELELQ</sequence>